<dbReference type="SUPFAM" id="SSF56112">
    <property type="entry name" value="Protein kinase-like (PK-like)"/>
    <property type="match status" value="1"/>
</dbReference>
<evidence type="ECO:0000256" key="4">
    <source>
        <dbReference type="ARBA" id="ARBA00022741"/>
    </source>
</evidence>
<dbReference type="WBParaSite" id="Csp11.Scaffold628.g7367.t1">
    <property type="protein sequence ID" value="Csp11.Scaffold628.g7367.t1"/>
    <property type="gene ID" value="Csp11.Scaffold628.g7367"/>
</dbReference>
<sequence length="365" mass="41589">MEDIQAITEGKVCCSNRSENKLPIQIIAKRWKVVEKLGEGGMGAVFKVRDITRFQTYAAMKVEGDVSDGGVLKLEAHVLKALAPLPFCARLLDAGDRKTYCFMVMTLLGKDLMAHKREANIPKLCEQTTLRLAMATLFAIKQIHEVGFTHRDIKPGNCVTGVSGSDAKNIYLIDYGMVRQFTAKRENGAVALRKARSGEQLFRGTPRYCSMNVHNRKEQGRVDDLWSWLYMLIELHCGLPWRRLTDEKEIMQAKSICPMDTLLKGCPKEFANIHKYLETLEYKSRPDYFGLWSECFSGFKRVRGSFFGRFEWELNNGGGEDMFTALSISEKRAPNDFKVATKMQMAKKIWPYADSAHFKKKILNL</sequence>
<name>A0A1I7TME3_9PELO</name>
<accession>A0A1I7TME3</accession>
<keyword evidence="6 7" id="KW-0067">ATP-binding</keyword>
<dbReference type="Pfam" id="PF00069">
    <property type="entry name" value="Pkinase"/>
    <property type="match status" value="1"/>
</dbReference>
<keyword evidence="3" id="KW-0808">Transferase</keyword>
<dbReference type="Proteomes" id="UP000095282">
    <property type="component" value="Unplaced"/>
</dbReference>
<keyword evidence="5" id="KW-0418">Kinase</keyword>
<reference evidence="11" key="1">
    <citation type="submission" date="2016-11" db="UniProtKB">
        <authorList>
            <consortium name="WormBaseParasite"/>
        </authorList>
    </citation>
    <scope>IDENTIFICATION</scope>
</reference>
<dbReference type="PANTHER" id="PTHR11909">
    <property type="entry name" value="CASEIN KINASE-RELATED"/>
    <property type="match status" value="1"/>
</dbReference>
<dbReference type="InterPro" id="IPR000719">
    <property type="entry name" value="Prot_kinase_dom"/>
</dbReference>
<keyword evidence="4 7" id="KW-0547">Nucleotide-binding</keyword>
<evidence type="ECO:0000256" key="1">
    <source>
        <dbReference type="ARBA" id="ARBA00012513"/>
    </source>
</evidence>
<dbReference type="InterPro" id="IPR050235">
    <property type="entry name" value="CK1_Ser-Thr_kinase"/>
</dbReference>
<evidence type="ECO:0000256" key="8">
    <source>
        <dbReference type="RuleBase" id="RU000304"/>
    </source>
</evidence>
<dbReference type="GO" id="GO:0005524">
    <property type="term" value="F:ATP binding"/>
    <property type="evidence" value="ECO:0007669"/>
    <property type="project" value="UniProtKB-UniRule"/>
</dbReference>
<evidence type="ECO:0000256" key="7">
    <source>
        <dbReference type="PROSITE-ProRule" id="PRU10141"/>
    </source>
</evidence>
<feature type="binding site" evidence="7">
    <location>
        <position position="61"/>
    </location>
    <ligand>
        <name>ATP</name>
        <dbReference type="ChEBI" id="CHEBI:30616"/>
    </ligand>
</feature>
<dbReference type="SMART" id="SM00220">
    <property type="entry name" value="S_TKc"/>
    <property type="match status" value="1"/>
</dbReference>
<proteinExistence type="inferred from homology"/>
<comment type="similarity">
    <text evidence="8">Belongs to the protein kinase superfamily.</text>
</comment>
<evidence type="ECO:0000256" key="5">
    <source>
        <dbReference type="ARBA" id="ARBA00022777"/>
    </source>
</evidence>
<keyword evidence="10" id="KW-1185">Reference proteome</keyword>
<dbReference type="InterPro" id="IPR047916">
    <property type="entry name" value="TTBK_Asator-like_STKc"/>
</dbReference>
<dbReference type="Gene3D" id="1.10.510.10">
    <property type="entry name" value="Transferase(Phosphotransferase) domain 1"/>
    <property type="match status" value="1"/>
</dbReference>
<evidence type="ECO:0000313" key="10">
    <source>
        <dbReference type="Proteomes" id="UP000095282"/>
    </source>
</evidence>
<dbReference type="InterPro" id="IPR011009">
    <property type="entry name" value="Kinase-like_dom_sf"/>
</dbReference>
<keyword evidence="2 8" id="KW-0723">Serine/threonine-protein kinase</keyword>
<evidence type="ECO:0000259" key="9">
    <source>
        <dbReference type="PROSITE" id="PS50011"/>
    </source>
</evidence>
<organism evidence="10 11">
    <name type="scientific">Caenorhabditis tropicalis</name>
    <dbReference type="NCBI Taxonomy" id="1561998"/>
    <lineage>
        <taxon>Eukaryota</taxon>
        <taxon>Metazoa</taxon>
        <taxon>Ecdysozoa</taxon>
        <taxon>Nematoda</taxon>
        <taxon>Chromadorea</taxon>
        <taxon>Rhabditida</taxon>
        <taxon>Rhabditina</taxon>
        <taxon>Rhabditomorpha</taxon>
        <taxon>Rhabditoidea</taxon>
        <taxon>Rhabditidae</taxon>
        <taxon>Peloderinae</taxon>
        <taxon>Caenorhabditis</taxon>
    </lineage>
</organism>
<feature type="domain" description="Protein kinase" evidence="9">
    <location>
        <begin position="31"/>
        <end position="307"/>
    </location>
</feature>
<evidence type="ECO:0000256" key="2">
    <source>
        <dbReference type="ARBA" id="ARBA00022527"/>
    </source>
</evidence>
<dbReference type="GO" id="GO:0004674">
    <property type="term" value="F:protein serine/threonine kinase activity"/>
    <property type="evidence" value="ECO:0007669"/>
    <property type="project" value="UniProtKB-KW"/>
</dbReference>
<dbReference type="CDD" id="cd14017">
    <property type="entry name" value="STKc_TTBK"/>
    <property type="match status" value="1"/>
</dbReference>
<dbReference type="PROSITE" id="PS00108">
    <property type="entry name" value="PROTEIN_KINASE_ST"/>
    <property type="match status" value="1"/>
</dbReference>
<dbReference type="InterPro" id="IPR008271">
    <property type="entry name" value="Ser/Thr_kinase_AS"/>
</dbReference>
<evidence type="ECO:0000256" key="6">
    <source>
        <dbReference type="ARBA" id="ARBA00022840"/>
    </source>
</evidence>
<dbReference type="FunFam" id="1.10.510.10:FF:001002">
    <property type="entry name" value="Protein CBG10779"/>
    <property type="match status" value="1"/>
</dbReference>
<dbReference type="EC" id="2.7.11.1" evidence="1"/>
<dbReference type="AlphaFoldDB" id="A0A1I7TME3"/>
<dbReference type="eggNOG" id="KOG1164">
    <property type="taxonomic scope" value="Eukaryota"/>
</dbReference>
<evidence type="ECO:0000313" key="11">
    <source>
        <dbReference type="WBParaSite" id="Csp11.Scaffold628.g7367.t1"/>
    </source>
</evidence>
<protein>
    <recommendedName>
        <fullName evidence="1">non-specific serine/threonine protein kinase</fullName>
        <ecNumber evidence="1">2.7.11.1</ecNumber>
    </recommendedName>
</protein>
<dbReference type="InterPro" id="IPR017441">
    <property type="entry name" value="Protein_kinase_ATP_BS"/>
</dbReference>
<dbReference type="STRING" id="1561998.A0A1I7TME3"/>
<dbReference type="PROSITE" id="PS00107">
    <property type="entry name" value="PROTEIN_KINASE_ATP"/>
    <property type="match status" value="1"/>
</dbReference>
<evidence type="ECO:0000256" key="3">
    <source>
        <dbReference type="ARBA" id="ARBA00022679"/>
    </source>
</evidence>
<dbReference type="PROSITE" id="PS50011">
    <property type="entry name" value="PROTEIN_KINASE_DOM"/>
    <property type="match status" value="1"/>
</dbReference>